<dbReference type="FunFam" id="3.90.190.10:FF:000056">
    <property type="entry name" value="Dual specificity phosphatase 12"/>
    <property type="match status" value="1"/>
</dbReference>
<dbReference type="PANTHER" id="PTHR10159:SF511">
    <property type="entry name" value="DUAL SPECIFICITY PROTEIN PHOSPHATASE 1"/>
    <property type="match status" value="1"/>
</dbReference>
<keyword evidence="4" id="KW-0963">Cytoplasm</keyword>
<dbReference type="EMBL" id="QGNW01000004">
    <property type="protein sequence ID" value="RVX21718.1"/>
    <property type="molecule type" value="Genomic_DNA"/>
</dbReference>
<dbReference type="Proteomes" id="UP000288805">
    <property type="component" value="Unassembled WGS sequence"/>
</dbReference>
<comment type="similarity">
    <text evidence="3">Belongs to the protein-tyrosine phosphatase family. Non-receptor class dual specificity subfamily.</text>
</comment>
<dbReference type="PROSITE" id="PS50056">
    <property type="entry name" value="TYR_PHOSPHATASE_2"/>
    <property type="match status" value="1"/>
</dbReference>
<evidence type="ECO:0000256" key="6">
    <source>
        <dbReference type="ARBA" id="ARBA00022912"/>
    </source>
</evidence>
<feature type="domain" description="Tyrosine specific protein phosphatases" evidence="12">
    <location>
        <begin position="92"/>
        <end position="149"/>
    </location>
</feature>
<evidence type="ECO:0000256" key="7">
    <source>
        <dbReference type="ARBA" id="ARBA00023242"/>
    </source>
</evidence>
<dbReference type="GO" id="GO:0005634">
    <property type="term" value="C:nucleus"/>
    <property type="evidence" value="ECO:0007669"/>
    <property type="project" value="UniProtKB-SubCell"/>
</dbReference>
<keyword evidence="5" id="KW-0378">Hydrolase</keyword>
<evidence type="ECO:0000259" key="12">
    <source>
        <dbReference type="PROSITE" id="PS50056"/>
    </source>
</evidence>
<dbReference type="SUPFAM" id="SSF52799">
    <property type="entry name" value="(Phosphotyrosine protein) phosphatases II"/>
    <property type="match status" value="1"/>
</dbReference>
<evidence type="ECO:0000256" key="9">
    <source>
        <dbReference type="ARBA" id="ARBA00048336"/>
    </source>
</evidence>
<keyword evidence="7" id="KW-0539">Nucleus</keyword>
<dbReference type="PANTHER" id="PTHR10159">
    <property type="entry name" value="DUAL SPECIFICITY PROTEIN PHOSPHATASE"/>
    <property type="match status" value="1"/>
</dbReference>
<dbReference type="PROSITE" id="PS50054">
    <property type="entry name" value="TYR_PHOSPHATASE_DUAL"/>
    <property type="match status" value="1"/>
</dbReference>
<dbReference type="InterPro" id="IPR000340">
    <property type="entry name" value="Dual-sp_phosphatase_cat-dom"/>
</dbReference>
<dbReference type="GO" id="GO:0004725">
    <property type="term" value="F:protein tyrosine phosphatase activity"/>
    <property type="evidence" value="ECO:0007669"/>
    <property type="project" value="UniProtKB-EC"/>
</dbReference>
<organism evidence="13 14">
    <name type="scientific">Vitis vinifera</name>
    <name type="common">Grape</name>
    <dbReference type="NCBI Taxonomy" id="29760"/>
    <lineage>
        <taxon>Eukaryota</taxon>
        <taxon>Viridiplantae</taxon>
        <taxon>Streptophyta</taxon>
        <taxon>Embryophyta</taxon>
        <taxon>Tracheophyta</taxon>
        <taxon>Spermatophyta</taxon>
        <taxon>Magnoliopsida</taxon>
        <taxon>eudicotyledons</taxon>
        <taxon>Gunneridae</taxon>
        <taxon>Pentapetalae</taxon>
        <taxon>rosids</taxon>
        <taxon>Vitales</taxon>
        <taxon>Vitaceae</taxon>
        <taxon>Viteae</taxon>
        <taxon>Vitis</taxon>
    </lineage>
</organism>
<evidence type="ECO:0000256" key="1">
    <source>
        <dbReference type="ARBA" id="ARBA00004123"/>
    </source>
</evidence>
<dbReference type="AlphaFoldDB" id="A0A438KKJ3"/>
<accession>A0A438KKJ3</accession>
<evidence type="ECO:0000256" key="8">
    <source>
        <dbReference type="ARBA" id="ARBA00047761"/>
    </source>
</evidence>
<evidence type="ECO:0000256" key="10">
    <source>
        <dbReference type="ARBA" id="ARBA00051722"/>
    </source>
</evidence>
<dbReference type="CDD" id="cd14498">
    <property type="entry name" value="DSP"/>
    <property type="match status" value="1"/>
</dbReference>
<evidence type="ECO:0000256" key="3">
    <source>
        <dbReference type="ARBA" id="ARBA00008601"/>
    </source>
</evidence>
<comment type="catalytic activity">
    <reaction evidence="9">
        <text>O-phospho-L-threonyl-[protein] + H2O = L-threonyl-[protein] + phosphate</text>
        <dbReference type="Rhea" id="RHEA:47004"/>
        <dbReference type="Rhea" id="RHEA-COMP:11060"/>
        <dbReference type="Rhea" id="RHEA-COMP:11605"/>
        <dbReference type="ChEBI" id="CHEBI:15377"/>
        <dbReference type="ChEBI" id="CHEBI:30013"/>
        <dbReference type="ChEBI" id="CHEBI:43474"/>
        <dbReference type="ChEBI" id="CHEBI:61977"/>
        <dbReference type="EC" id="3.1.3.16"/>
    </reaction>
</comment>
<dbReference type="Gene3D" id="3.90.190.10">
    <property type="entry name" value="Protein tyrosine phosphatase superfamily"/>
    <property type="match status" value="1"/>
</dbReference>
<comment type="catalytic activity">
    <reaction evidence="10">
        <text>O-phospho-L-tyrosyl-[protein] + H2O = L-tyrosyl-[protein] + phosphate</text>
        <dbReference type="Rhea" id="RHEA:10684"/>
        <dbReference type="Rhea" id="RHEA-COMP:10136"/>
        <dbReference type="Rhea" id="RHEA-COMP:20101"/>
        <dbReference type="ChEBI" id="CHEBI:15377"/>
        <dbReference type="ChEBI" id="CHEBI:43474"/>
        <dbReference type="ChEBI" id="CHEBI:46858"/>
        <dbReference type="ChEBI" id="CHEBI:61978"/>
        <dbReference type="EC" id="3.1.3.48"/>
    </reaction>
</comment>
<dbReference type="Pfam" id="PF00782">
    <property type="entry name" value="DSPc"/>
    <property type="match status" value="1"/>
</dbReference>
<dbReference type="InterPro" id="IPR020422">
    <property type="entry name" value="TYR_PHOSPHATASE_DUAL_dom"/>
</dbReference>
<evidence type="ECO:0000256" key="2">
    <source>
        <dbReference type="ARBA" id="ARBA00004496"/>
    </source>
</evidence>
<name>A0A438KKJ3_VITVI</name>
<evidence type="ECO:0000256" key="5">
    <source>
        <dbReference type="ARBA" id="ARBA00022801"/>
    </source>
</evidence>
<dbReference type="GO" id="GO:0005737">
    <property type="term" value="C:cytoplasm"/>
    <property type="evidence" value="ECO:0007669"/>
    <property type="project" value="UniProtKB-SubCell"/>
</dbReference>
<comment type="caution">
    <text evidence="13">The sequence shown here is derived from an EMBL/GenBank/DDBJ whole genome shotgun (WGS) entry which is preliminary data.</text>
</comment>
<evidence type="ECO:0000313" key="13">
    <source>
        <dbReference type="EMBL" id="RVX21718.1"/>
    </source>
</evidence>
<dbReference type="GO" id="GO:0004722">
    <property type="term" value="F:protein serine/threonine phosphatase activity"/>
    <property type="evidence" value="ECO:0007669"/>
    <property type="project" value="UniProtKB-EC"/>
</dbReference>
<dbReference type="InterPro" id="IPR029021">
    <property type="entry name" value="Prot-tyrosine_phosphatase-like"/>
</dbReference>
<dbReference type="InterPro" id="IPR000387">
    <property type="entry name" value="Tyr_Pase_dom"/>
</dbReference>
<dbReference type="OrthoDB" id="10252009at2759"/>
<feature type="domain" description="Tyrosine-protein phosphatase" evidence="11">
    <location>
        <begin position="30"/>
        <end position="171"/>
    </location>
</feature>
<keyword evidence="6" id="KW-0904">Protein phosphatase</keyword>
<evidence type="ECO:0000256" key="4">
    <source>
        <dbReference type="ARBA" id="ARBA00022490"/>
    </source>
</evidence>
<evidence type="ECO:0000259" key="11">
    <source>
        <dbReference type="PROSITE" id="PS50054"/>
    </source>
</evidence>
<comment type="catalytic activity">
    <reaction evidence="8">
        <text>O-phospho-L-seryl-[protein] + H2O = L-seryl-[protein] + phosphate</text>
        <dbReference type="Rhea" id="RHEA:20629"/>
        <dbReference type="Rhea" id="RHEA-COMP:9863"/>
        <dbReference type="Rhea" id="RHEA-COMP:11604"/>
        <dbReference type="ChEBI" id="CHEBI:15377"/>
        <dbReference type="ChEBI" id="CHEBI:29999"/>
        <dbReference type="ChEBI" id="CHEBI:43474"/>
        <dbReference type="ChEBI" id="CHEBI:83421"/>
        <dbReference type="EC" id="3.1.3.16"/>
    </reaction>
</comment>
<proteinExistence type="inferred from homology"/>
<reference evidence="13 14" key="1">
    <citation type="journal article" date="2018" name="PLoS Genet.">
        <title>Population sequencing reveals clonal diversity and ancestral inbreeding in the grapevine cultivar Chardonnay.</title>
        <authorList>
            <person name="Roach M.J."/>
            <person name="Johnson D.L."/>
            <person name="Bohlmann J."/>
            <person name="van Vuuren H.J."/>
            <person name="Jones S.J."/>
            <person name="Pretorius I.S."/>
            <person name="Schmidt S.A."/>
            <person name="Borneman A.R."/>
        </authorList>
    </citation>
    <scope>NUCLEOTIDE SEQUENCE [LARGE SCALE GENOMIC DNA]</scope>
    <source>
        <strain evidence="14">cv. Chardonnay</strain>
        <tissue evidence="13">Leaf</tissue>
    </source>
</reference>
<evidence type="ECO:0000313" key="14">
    <source>
        <dbReference type="Proteomes" id="UP000288805"/>
    </source>
</evidence>
<gene>
    <name evidence="13" type="primary">DSPTP1_0</name>
    <name evidence="13" type="ORF">CK203_001349</name>
</gene>
<dbReference type="SMART" id="SM00195">
    <property type="entry name" value="DSPc"/>
    <property type="match status" value="1"/>
</dbReference>
<protein>
    <submittedName>
        <fullName evidence="13">Dual specificity protein phosphatase 1</fullName>
    </submittedName>
</protein>
<sequence length="198" mass="22590">MDRIDERFREQVAAIQRVMLLTRCFKVDNVPCQIDEGLFLGSVGAASNKSELKSLNITHILTVANTLDPAHPNDFTYKVIEVTDKADTNIAQHFDECFNFIDEAKRLGGGVLVHCFLGRSRSVTIVIAYMMKKHGMSLSQALEHVKSRRQHAAPNYGFMLQLQNFEKSLRVYSQIASDSNMFFFMNSYDEQNKDKQTE</sequence>
<comment type="subcellular location">
    <subcellularLocation>
        <location evidence="2">Cytoplasm</location>
    </subcellularLocation>
    <subcellularLocation>
        <location evidence="1">Nucleus</location>
    </subcellularLocation>
</comment>